<feature type="domain" description="Insulin-like" evidence="8">
    <location>
        <begin position="20"/>
        <end position="121"/>
    </location>
</feature>
<reference evidence="9" key="1">
    <citation type="submission" date="2020-05" db="UniProtKB">
        <authorList>
            <consortium name="EnsemblMetazoa"/>
        </authorList>
    </citation>
    <scope>IDENTIFICATION</scope>
    <source>
        <strain evidence="9">USDA</strain>
    </source>
</reference>
<dbReference type="PANTHER" id="PTHR13647:SF4">
    <property type="entry name" value="INSULIN-LIKE PEPTIDE 1-RELATED"/>
    <property type="match status" value="1"/>
</dbReference>
<dbReference type="PRINTS" id="PR00276">
    <property type="entry name" value="INSULINFAMLY"/>
</dbReference>
<dbReference type="SUPFAM" id="SSF56994">
    <property type="entry name" value="Insulin-like"/>
    <property type="match status" value="1"/>
</dbReference>
<dbReference type="VEuPathDB" id="VectorBase:SCAU010993"/>
<dbReference type="Pfam" id="PF00049">
    <property type="entry name" value="Insulin"/>
    <property type="match status" value="1"/>
</dbReference>
<evidence type="ECO:0000256" key="1">
    <source>
        <dbReference type="ARBA" id="ARBA00009034"/>
    </source>
</evidence>
<comment type="subcellular location">
    <subcellularLocation>
        <location evidence="6">Secreted</location>
    </subcellularLocation>
</comment>
<dbReference type="Proteomes" id="UP000095300">
    <property type="component" value="Unassembled WGS sequence"/>
</dbReference>
<dbReference type="GO" id="GO:0005179">
    <property type="term" value="F:hormone activity"/>
    <property type="evidence" value="ECO:0007669"/>
    <property type="project" value="InterPro"/>
</dbReference>
<proteinExistence type="inferred from homology"/>
<dbReference type="PANTHER" id="PTHR13647">
    <property type="entry name" value="INSULIN-LIKE PEPTIDE 2-RELATED"/>
    <property type="match status" value="1"/>
</dbReference>
<keyword evidence="3" id="KW-0165">Cleavage on pair of basic residues</keyword>
<evidence type="ECO:0000256" key="5">
    <source>
        <dbReference type="ARBA" id="ARBA00023157"/>
    </source>
</evidence>
<dbReference type="PROSITE" id="PS00262">
    <property type="entry name" value="INSULIN"/>
    <property type="match status" value="1"/>
</dbReference>
<comment type="subunit">
    <text evidence="2">Heterodimer of a B chain and an A chain linked by two disulfide bonds.</text>
</comment>
<accession>A0A1I8PTL7</accession>
<evidence type="ECO:0000256" key="6">
    <source>
        <dbReference type="RuleBase" id="RU000406"/>
    </source>
</evidence>
<evidence type="ECO:0000256" key="3">
    <source>
        <dbReference type="ARBA" id="ARBA00022685"/>
    </source>
</evidence>
<evidence type="ECO:0000256" key="7">
    <source>
        <dbReference type="SAM" id="SignalP"/>
    </source>
</evidence>
<dbReference type="EnsemblMetazoa" id="SCAU010993-RA">
    <property type="protein sequence ID" value="SCAU010993-PA"/>
    <property type="gene ID" value="SCAU010993"/>
</dbReference>
<dbReference type="InterPro" id="IPR036438">
    <property type="entry name" value="Insulin-like_sf"/>
</dbReference>
<keyword evidence="10" id="KW-1185">Reference proteome</keyword>
<sequence length="122" mass="13867">MKLFGVLFIFAVLYEINSASRLCGPTLAQILEAVCVKGYNGKLVSKKSSNKALVPRDMAVLNMFNEIDDEEPFRSDSLLNDMLFSEHFNTVAKTRRQRHFNGVYDECCRKECTLDELAGYCL</sequence>
<dbReference type="GO" id="GO:0005576">
    <property type="term" value="C:extracellular region"/>
    <property type="evidence" value="ECO:0007669"/>
    <property type="project" value="UniProtKB-SubCell"/>
</dbReference>
<dbReference type="KEGG" id="scac:106094866"/>
<protein>
    <recommendedName>
        <fullName evidence="8">Insulin-like domain-containing protein</fullName>
    </recommendedName>
</protein>
<gene>
    <name evidence="9" type="primary">106094866</name>
</gene>
<dbReference type="InterPro" id="IPR022353">
    <property type="entry name" value="Insulin_CS"/>
</dbReference>
<organism evidence="9 10">
    <name type="scientific">Stomoxys calcitrans</name>
    <name type="common">Stable fly</name>
    <name type="synonym">Conops calcitrans</name>
    <dbReference type="NCBI Taxonomy" id="35570"/>
    <lineage>
        <taxon>Eukaryota</taxon>
        <taxon>Metazoa</taxon>
        <taxon>Ecdysozoa</taxon>
        <taxon>Arthropoda</taxon>
        <taxon>Hexapoda</taxon>
        <taxon>Insecta</taxon>
        <taxon>Pterygota</taxon>
        <taxon>Neoptera</taxon>
        <taxon>Endopterygota</taxon>
        <taxon>Diptera</taxon>
        <taxon>Brachycera</taxon>
        <taxon>Muscomorpha</taxon>
        <taxon>Muscoidea</taxon>
        <taxon>Muscidae</taxon>
        <taxon>Stomoxys</taxon>
    </lineage>
</organism>
<dbReference type="InterPro" id="IPR022352">
    <property type="entry name" value="Ins/IGF/rlx"/>
</dbReference>
<evidence type="ECO:0000313" key="9">
    <source>
        <dbReference type="EnsemblMetazoa" id="SCAU010993-PA"/>
    </source>
</evidence>
<feature type="chain" id="PRO_5009327173" description="Insulin-like domain-containing protein" evidence="7">
    <location>
        <begin position="20"/>
        <end position="122"/>
    </location>
</feature>
<evidence type="ECO:0000313" key="10">
    <source>
        <dbReference type="Proteomes" id="UP000095300"/>
    </source>
</evidence>
<dbReference type="InterPro" id="IPR016179">
    <property type="entry name" value="Insulin-like"/>
</dbReference>
<evidence type="ECO:0000256" key="4">
    <source>
        <dbReference type="ARBA" id="ARBA00022729"/>
    </source>
</evidence>
<dbReference type="SMART" id="SM00078">
    <property type="entry name" value="IlGF"/>
    <property type="match status" value="1"/>
</dbReference>
<dbReference type="PIRSF" id="PIRSF018431">
    <property type="entry name" value="Molluscan_insulin_rel_peptide"/>
    <property type="match status" value="1"/>
</dbReference>
<dbReference type="CDD" id="cd04366">
    <property type="entry name" value="IlGF_insulin_bombyxin_like"/>
    <property type="match status" value="1"/>
</dbReference>
<keyword evidence="6" id="KW-0964">Secreted</keyword>
<dbReference type="OrthoDB" id="10019596at2759"/>
<name>A0A1I8PTL7_STOCA</name>
<comment type="similarity">
    <text evidence="1 6">Belongs to the insulin family.</text>
</comment>
<evidence type="ECO:0000259" key="8">
    <source>
        <dbReference type="SMART" id="SM00078"/>
    </source>
</evidence>
<keyword evidence="4 7" id="KW-0732">Signal</keyword>
<evidence type="ECO:0000256" key="2">
    <source>
        <dbReference type="ARBA" id="ARBA00011207"/>
    </source>
</evidence>
<dbReference type="AlphaFoldDB" id="A0A1I8PTL7"/>
<keyword evidence="5" id="KW-1015">Disulfide bond</keyword>
<feature type="signal peptide" evidence="7">
    <location>
        <begin position="1"/>
        <end position="19"/>
    </location>
</feature>
<dbReference type="Gene3D" id="1.10.100.10">
    <property type="entry name" value="Insulin-like"/>
    <property type="match status" value="1"/>
</dbReference>
<dbReference type="STRING" id="35570.A0A1I8PTL7"/>